<evidence type="ECO:0000313" key="1">
    <source>
        <dbReference type="EMBL" id="RPD53331.1"/>
    </source>
</evidence>
<proteinExistence type="predicted"/>
<organism evidence="1 2">
    <name type="scientific">Lentinus tigrinus ALCF2SS1-6</name>
    <dbReference type="NCBI Taxonomy" id="1328759"/>
    <lineage>
        <taxon>Eukaryota</taxon>
        <taxon>Fungi</taxon>
        <taxon>Dikarya</taxon>
        <taxon>Basidiomycota</taxon>
        <taxon>Agaricomycotina</taxon>
        <taxon>Agaricomycetes</taxon>
        <taxon>Polyporales</taxon>
        <taxon>Polyporaceae</taxon>
        <taxon>Lentinus</taxon>
    </lineage>
</organism>
<sequence length="199" mass="22017">MSVVPGHTPADEDALNAMLEVMGATPQTRDQVLESYNNLVKTAGVRVIGMKPKPTDPVYSVQIPNSPFVFRIWEGGMGFYSHFCVEFNDPRRKVSINLPPEHSLHPTGPPGGFGYMPHPEVSPSSHPLSTPMNRQSSTAITGQLPSLERSMHGLDPGGREWIIPEGTYITLRREGHPLFTFQMPNRRPPTIAQPRWGVA</sequence>
<dbReference type="OrthoDB" id="2800028at2759"/>
<gene>
    <name evidence="1" type="ORF">L227DRAFT_658303</name>
</gene>
<dbReference type="AlphaFoldDB" id="A0A5C2RQB9"/>
<evidence type="ECO:0000313" key="2">
    <source>
        <dbReference type="Proteomes" id="UP000313359"/>
    </source>
</evidence>
<dbReference type="EMBL" id="ML122324">
    <property type="protein sequence ID" value="RPD53331.1"/>
    <property type="molecule type" value="Genomic_DNA"/>
</dbReference>
<dbReference type="Proteomes" id="UP000313359">
    <property type="component" value="Unassembled WGS sequence"/>
</dbReference>
<reference evidence="1" key="1">
    <citation type="journal article" date="2018" name="Genome Biol. Evol.">
        <title>Genomics and development of Lentinus tigrinus, a white-rot wood-decaying mushroom with dimorphic fruiting bodies.</title>
        <authorList>
            <person name="Wu B."/>
            <person name="Xu Z."/>
            <person name="Knudson A."/>
            <person name="Carlson A."/>
            <person name="Chen N."/>
            <person name="Kovaka S."/>
            <person name="LaButti K."/>
            <person name="Lipzen A."/>
            <person name="Pennachio C."/>
            <person name="Riley R."/>
            <person name="Schakwitz W."/>
            <person name="Umezawa K."/>
            <person name="Ohm R.A."/>
            <person name="Grigoriev I.V."/>
            <person name="Nagy L.G."/>
            <person name="Gibbons J."/>
            <person name="Hibbett D."/>
        </authorList>
    </citation>
    <scope>NUCLEOTIDE SEQUENCE [LARGE SCALE GENOMIC DNA]</scope>
    <source>
        <strain evidence="1">ALCF2SS1-6</strain>
    </source>
</reference>
<protein>
    <submittedName>
        <fullName evidence="1">Uncharacterized protein</fullName>
    </submittedName>
</protein>
<accession>A0A5C2RQB9</accession>
<name>A0A5C2RQB9_9APHY</name>
<keyword evidence="2" id="KW-1185">Reference proteome</keyword>